<evidence type="ECO:0000313" key="2">
    <source>
        <dbReference type="Proteomes" id="UP000224336"/>
    </source>
</evidence>
<accession>A0A192Y4I3</accession>
<sequence length="95" mass="10989">MSTVAQLSIYVKQFVRLNLKDEDVILTDGEKWNIFVLNKNKLLIRDSDRIVVTTIDYDSFGKIIKIDHSDFVNSSMATDKAYEVLKTYIAHRYGV</sequence>
<dbReference type="EMBL" id="KU521356">
    <property type="protein sequence ID" value="ANM44814.1"/>
    <property type="molecule type" value="Genomic_DNA"/>
</dbReference>
<reference evidence="1 2" key="1">
    <citation type="journal article" date="2016" name="Sci. Rep.">
        <title>A proposed integrated approach for the preclinical evaluation of phage therapy in Pseudomonas infections.</title>
        <authorList>
            <person name="Danis-Wlodarczyk K."/>
            <person name="Vandenheuvel D."/>
            <person name="Jang H.B."/>
            <person name="Briers Y."/>
            <person name="Olszak T."/>
            <person name="Arabski M."/>
            <person name="Wasik S."/>
            <person name="Drabik M."/>
            <person name="Higgins G."/>
            <person name="Tyrrell J."/>
            <person name="Harvey B.J."/>
            <person name="Noben J.P."/>
            <person name="Lavigne R."/>
            <person name="Drulis-Kawa Z."/>
        </authorList>
    </citation>
    <scope>NUCLEOTIDE SEQUENCE [LARGE SCALE GENOMIC DNA]</scope>
</reference>
<name>A0A192Y4I3_9CAUD</name>
<proteinExistence type="predicted"/>
<organism evidence="1 2">
    <name type="scientific">Pseudomonas phage KTN4</name>
    <dbReference type="NCBI Taxonomy" id="1862701"/>
    <lineage>
        <taxon>Viruses</taxon>
        <taxon>Duplodnaviria</taxon>
        <taxon>Heunggongvirae</taxon>
        <taxon>Uroviricota</taxon>
        <taxon>Caudoviricetes</taxon>
        <taxon>Chimalliviridae</taxon>
        <taxon>Phikzvirus</taxon>
        <taxon>Phikzvirus phiKZ</taxon>
    </lineage>
</organism>
<gene>
    <name evidence="1" type="ORF">KTN4_056</name>
</gene>
<evidence type="ECO:0000313" key="1">
    <source>
        <dbReference type="EMBL" id="ANM44814.1"/>
    </source>
</evidence>
<protein>
    <submittedName>
        <fullName evidence="1">Uncharacterized protein</fullName>
    </submittedName>
</protein>
<dbReference type="Proteomes" id="UP000224336">
    <property type="component" value="Segment"/>
</dbReference>